<evidence type="ECO:0000313" key="2">
    <source>
        <dbReference type="Proteomes" id="UP000268320"/>
    </source>
</evidence>
<proteinExistence type="predicted"/>
<keyword evidence="2" id="KW-1185">Reference proteome</keyword>
<dbReference type="EMBL" id="MH816966">
    <property type="protein sequence ID" value="AYD85519.1"/>
    <property type="molecule type" value="Genomic_DNA"/>
</dbReference>
<dbReference type="Proteomes" id="UP000268320">
    <property type="component" value="Genome"/>
</dbReference>
<protein>
    <submittedName>
        <fullName evidence="1">Uncharacterized protein</fullName>
    </submittedName>
</protein>
<dbReference type="KEGG" id="vg:55004131"/>
<evidence type="ECO:0000313" key="1">
    <source>
        <dbReference type="EMBL" id="AYD85519.1"/>
    </source>
</evidence>
<dbReference type="GeneID" id="55004131"/>
<accession>A0A386KKP2</accession>
<reference evidence="1 2" key="1">
    <citation type="submission" date="2018-08" db="EMBL/GenBank/DDBJ databases">
        <title>Characterization and Complete Genome Sequence Analysis of a Lytic Bacteriophage FEC19 infecting Escherichia coli O157:H7.</title>
        <authorList>
            <person name="Fan C."/>
            <person name="Zhao C."/>
            <person name="Tie D."/>
            <person name="Sun Y."/>
        </authorList>
    </citation>
    <scope>NUCLEOTIDE SEQUENCE [LARGE SCALE GENOMIC DNA]</scope>
</reference>
<dbReference type="RefSeq" id="YP_009813056.1">
    <property type="nucleotide sequence ID" value="NC_048073.1"/>
</dbReference>
<sequence length="131" mass="14233">MKGNDMSNKNDSIHNTYTKGSGMAFGGSIKIDAPSCDSDGLEVGNRDLTWVLRRQSDLEEKLENIERSLESLRDQLFGCPEDDSKPGPYASNHGLIDNMLAITARSIGKTVSIESLISQIADGFGDAHKSE</sequence>
<name>A0A386KKP2_9CAUD</name>
<organism evidence="1 2">
    <name type="scientific">Escherichia phage FEC19</name>
    <dbReference type="NCBI Taxonomy" id="2315486"/>
    <lineage>
        <taxon>Viruses</taxon>
        <taxon>Duplodnaviria</taxon>
        <taxon>Heunggongvirae</taxon>
        <taxon>Uroviricota</taxon>
        <taxon>Caudoviricetes</taxon>
        <taxon>Lindbergviridae</taxon>
        <taxon>Wifcevirus</taxon>
        <taxon>Wifcevirus FEC19</taxon>
    </lineage>
</organism>